<dbReference type="Pfam" id="PF16514">
    <property type="entry name" value="NADH-UOR_E"/>
    <property type="match status" value="1"/>
</dbReference>
<protein>
    <submittedName>
        <fullName evidence="2">Putative TolA protein</fullName>
    </submittedName>
</protein>
<feature type="compositionally biased region" description="Basic and acidic residues" evidence="1">
    <location>
        <begin position="154"/>
        <end position="179"/>
    </location>
</feature>
<dbReference type="Gene3D" id="1.10.150.20">
    <property type="entry name" value="5' to 3' exonuclease, C-terminal subdomain"/>
    <property type="match status" value="1"/>
</dbReference>
<dbReference type="InterPro" id="IPR036868">
    <property type="entry name" value="TusA-like_sf"/>
</dbReference>
<gene>
    <name evidence="2" type="ORF">MNB_SV-4-543</name>
</gene>
<proteinExistence type="predicted"/>
<dbReference type="EMBL" id="FPIB01000026">
    <property type="protein sequence ID" value="SFV90989.1"/>
    <property type="molecule type" value="Genomic_DNA"/>
</dbReference>
<reference evidence="2" key="1">
    <citation type="submission" date="2016-10" db="EMBL/GenBank/DDBJ databases">
        <authorList>
            <person name="de Groot N.N."/>
        </authorList>
    </citation>
    <scope>NUCLEOTIDE SEQUENCE</scope>
</reference>
<sequence length="239" mass="26549">MKRYDLRHLHDDFYDRMGELIDEGLKVGEVGIFLFEVGDFSHIQKSADYIKALGHDLMNSLKFNEVDWTIVVKKVDEQTQKARAEAVEKARIEAEQKAVEEAKAAEEKAKADAVAAEAKAKEKAEAKAKAEAETKAKEEAKKAATAKNESVSKGADKKEPAKETAGKKEKAPQGDDLTKIKGVGKAYMEKLNSEGIYTVKDVANMTKEQIQMMEEKYSFKGDFKESVADAKKILKSKAK</sequence>
<accession>A0A1W1EAQ5</accession>
<dbReference type="Gene3D" id="3.30.110.40">
    <property type="entry name" value="TusA-like domain"/>
    <property type="match status" value="1"/>
</dbReference>
<name>A0A1W1EAQ5_9ZZZZ</name>
<evidence type="ECO:0000256" key="1">
    <source>
        <dbReference type="SAM" id="MobiDB-lite"/>
    </source>
</evidence>
<dbReference type="AlphaFoldDB" id="A0A1W1EAQ5"/>
<organism evidence="2">
    <name type="scientific">hydrothermal vent metagenome</name>
    <dbReference type="NCBI Taxonomy" id="652676"/>
    <lineage>
        <taxon>unclassified sequences</taxon>
        <taxon>metagenomes</taxon>
        <taxon>ecological metagenomes</taxon>
    </lineage>
</organism>
<dbReference type="Pfam" id="PF14520">
    <property type="entry name" value="HHH_5"/>
    <property type="match status" value="1"/>
</dbReference>
<evidence type="ECO:0000313" key="2">
    <source>
        <dbReference type="EMBL" id="SFV90989.1"/>
    </source>
</evidence>
<dbReference type="InterPro" id="IPR032424">
    <property type="entry name" value="NADH-UOR_E"/>
</dbReference>
<feature type="region of interest" description="Disordered" evidence="1">
    <location>
        <begin position="139"/>
        <end position="179"/>
    </location>
</feature>